<evidence type="ECO:0000313" key="2">
    <source>
        <dbReference type="EMBL" id="SJL10306.1"/>
    </source>
</evidence>
<sequence>MPLIPFLEKSIRQKAANTSRAHLSESVVIVRGCRIITQDKNLATSSDAEKILSQALRALAVASDKNAKEQDIVSVYDEAITAILSVKKPHPDGLENIRECMNDARSKDKDVQVKKSSILKRSKGSAPDKSPTIKVDVRVREDIKDEASQKMIPVSCRRTDTLDIVLLMLVLQKGPPLRDNPHFYDKSLLDDIANVRTLHRSALSFDSVLRDIQPDSKFPVLYCLRDHKSRNFILLHSVKPQRFANIWRVDVNKYILKGQDFHFSIHDAILEYFSLETIGDLRSADWIISHGLISDVKITKKPIRPNSDESEVRKDTWLELFQEVYEDFKWQEGDMCWSIEAKSPQRAPLKSIVQGRLDSPSTVSFKTVASETSTVVQLSVPPHPQGRLDSPSTASFKTVASETPTIVQLPVQPHAATKSDGESQDAKSAFSFSKWVKDVVTSAVASAVGVSKPS</sequence>
<gene>
    <name evidence="2" type="ORF">ARMOST_13690</name>
</gene>
<dbReference type="Proteomes" id="UP000219338">
    <property type="component" value="Unassembled WGS sequence"/>
</dbReference>
<dbReference type="OMA" id="RFANIWR"/>
<dbReference type="EMBL" id="FUEG01000012">
    <property type="protein sequence ID" value="SJL10306.1"/>
    <property type="molecule type" value="Genomic_DNA"/>
</dbReference>
<dbReference type="OrthoDB" id="2925553at2759"/>
<evidence type="ECO:0000313" key="3">
    <source>
        <dbReference type="Proteomes" id="UP000219338"/>
    </source>
</evidence>
<reference evidence="3" key="1">
    <citation type="journal article" date="2017" name="Nat. Ecol. Evol.">
        <title>Genome expansion and lineage-specific genetic innovations in the forest pathogenic fungi Armillaria.</title>
        <authorList>
            <person name="Sipos G."/>
            <person name="Prasanna A.N."/>
            <person name="Walter M.C."/>
            <person name="O'Connor E."/>
            <person name="Balint B."/>
            <person name="Krizsan K."/>
            <person name="Kiss B."/>
            <person name="Hess J."/>
            <person name="Varga T."/>
            <person name="Slot J."/>
            <person name="Riley R."/>
            <person name="Boka B."/>
            <person name="Rigling D."/>
            <person name="Barry K."/>
            <person name="Lee J."/>
            <person name="Mihaltcheva S."/>
            <person name="LaButti K."/>
            <person name="Lipzen A."/>
            <person name="Waldron R."/>
            <person name="Moloney N.M."/>
            <person name="Sperisen C."/>
            <person name="Kredics L."/>
            <person name="Vagvoelgyi C."/>
            <person name="Patrignani A."/>
            <person name="Fitzpatrick D."/>
            <person name="Nagy I."/>
            <person name="Doyle S."/>
            <person name="Anderson J.B."/>
            <person name="Grigoriev I.V."/>
            <person name="Gueldener U."/>
            <person name="Muensterkoetter M."/>
            <person name="Nagy L.G."/>
        </authorList>
    </citation>
    <scope>NUCLEOTIDE SEQUENCE [LARGE SCALE GENOMIC DNA]</scope>
    <source>
        <strain evidence="3">C18/9</strain>
    </source>
</reference>
<name>A0A284RNF7_ARMOS</name>
<organism evidence="2 3">
    <name type="scientific">Armillaria ostoyae</name>
    <name type="common">Armillaria root rot fungus</name>
    <dbReference type="NCBI Taxonomy" id="47428"/>
    <lineage>
        <taxon>Eukaryota</taxon>
        <taxon>Fungi</taxon>
        <taxon>Dikarya</taxon>
        <taxon>Basidiomycota</taxon>
        <taxon>Agaricomycotina</taxon>
        <taxon>Agaricomycetes</taxon>
        <taxon>Agaricomycetidae</taxon>
        <taxon>Agaricales</taxon>
        <taxon>Marasmiineae</taxon>
        <taxon>Physalacriaceae</taxon>
        <taxon>Armillaria</taxon>
    </lineage>
</organism>
<evidence type="ECO:0000256" key="1">
    <source>
        <dbReference type="SAM" id="MobiDB-lite"/>
    </source>
</evidence>
<keyword evidence="3" id="KW-1185">Reference proteome</keyword>
<proteinExistence type="predicted"/>
<protein>
    <submittedName>
        <fullName evidence="2">Uncharacterized protein</fullName>
    </submittedName>
</protein>
<accession>A0A284RNF7</accession>
<feature type="region of interest" description="Disordered" evidence="1">
    <location>
        <begin position="105"/>
        <end position="132"/>
    </location>
</feature>
<dbReference type="AlphaFoldDB" id="A0A284RNF7"/>